<accession>A0A016WRG2</accession>
<dbReference type="AlphaFoldDB" id="A0A016WRG2"/>
<reference evidence="2" key="1">
    <citation type="journal article" date="2015" name="Nat. Genet.">
        <title>The genome and transcriptome of the zoonotic hookworm Ancylostoma ceylanicum identify infection-specific gene families.</title>
        <authorList>
            <person name="Schwarz E.M."/>
            <person name="Hu Y."/>
            <person name="Antoshechkin I."/>
            <person name="Miller M.M."/>
            <person name="Sternberg P.W."/>
            <person name="Aroian R.V."/>
        </authorList>
    </citation>
    <scope>NUCLEOTIDE SEQUENCE</scope>
    <source>
        <strain evidence="2">HY135</strain>
    </source>
</reference>
<evidence type="ECO:0000313" key="1">
    <source>
        <dbReference type="EMBL" id="EYC41573.1"/>
    </source>
</evidence>
<organism evidence="1 2">
    <name type="scientific">Ancylostoma ceylanicum</name>
    <dbReference type="NCBI Taxonomy" id="53326"/>
    <lineage>
        <taxon>Eukaryota</taxon>
        <taxon>Metazoa</taxon>
        <taxon>Ecdysozoa</taxon>
        <taxon>Nematoda</taxon>
        <taxon>Chromadorea</taxon>
        <taxon>Rhabditida</taxon>
        <taxon>Rhabditina</taxon>
        <taxon>Rhabditomorpha</taxon>
        <taxon>Strongyloidea</taxon>
        <taxon>Ancylostomatidae</taxon>
        <taxon>Ancylostomatinae</taxon>
        <taxon>Ancylostoma</taxon>
    </lineage>
</organism>
<proteinExistence type="predicted"/>
<sequence>MEYSFGKTAAKHKDRRAIVIGAITDQGVVPNCTKVIISRDMNHSMFKEWLHDFHCIPCMQHAAEGRPLAMDKQHKS</sequence>
<name>A0A016WRG2_9BILA</name>
<keyword evidence="2" id="KW-1185">Reference proteome</keyword>
<dbReference type="EMBL" id="JARK01000163">
    <property type="protein sequence ID" value="EYC41573.1"/>
    <property type="molecule type" value="Genomic_DNA"/>
</dbReference>
<dbReference type="Proteomes" id="UP000024635">
    <property type="component" value="Unassembled WGS sequence"/>
</dbReference>
<gene>
    <name evidence="1" type="primary">Acey_s0563.g3507</name>
    <name evidence="1" type="ORF">Y032_0563g3507</name>
</gene>
<dbReference type="OrthoDB" id="10561677at2759"/>
<evidence type="ECO:0000313" key="2">
    <source>
        <dbReference type="Proteomes" id="UP000024635"/>
    </source>
</evidence>
<comment type="caution">
    <text evidence="1">The sequence shown here is derived from an EMBL/GenBank/DDBJ whole genome shotgun (WGS) entry which is preliminary data.</text>
</comment>
<protein>
    <submittedName>
        <fullName evidence="1">Uncharacterized protein</fullName>
    </submittedName>
</protein>